<dbReference type="InterPro" id="IPR027417">
    <property type="entry name" value="P-loop_NTPase"/>
</dbReference>
<accession>A0A6N2NJX9</accession>
<dbReference type="AlphaFoldDB" id="A0A6N2NJX9"/>
<sequence length="92" mass="10185">MNQKFLERKERRMSTSSPMQHPYYAVWGMGGLGKTTLAQLVYNEKGAIIESIDGSSPDLQELDPLQHASNKTGKSFACTDDVWDDYGDGGVN</sequence>
<dbReference type="SUPFAM" id="SSF52540">
    <property type="entry name" value="P-loop containing nucleoside triphosphate hydrolases"/>
    <property type="match status" value="1"/>
</dbReference>
<feature type="domain" description="NB-ARC" evidence="1">
    <location>
        <begin position="14"/>
        <end position="49"/>
    </location>
</feature>
<dbReference type="EMBL" id="CAADRP010002163">
    <property type="protein sequence ID" value="VFU62767.1"/>
    <property type="molecule type" value="Genomic_DNA"/>
</dbReference>
<organism evidence="2">
    <name type="scientific">Salix viminalis</name>
    <name type="common">Common osier</name>
    <name type="synonym">Basket willow</name>
    <dbReference type="NCBI Taxonomy" id="40686"/>
    <lineage>
        <taxon>Eukaryota</taxon>
        <taxon>Viridiplantae</taxon>
        <taxon>Streptophyta</taxon>
        <taxon>Embryophyta</taxon>
        <taxon>Tracheophyta</taxon>
        <taxon>Spermatophyta</taxon>
        <taxon>Magnoliopsida</taxon>
        <taxon>eudicotyledons</taxon>
        <taxon>Gunneridae</taxon>
        <taxon>Pentapetalae</taxon>
        <taxon>rosids</taxon>
        <taxon>fabids</taxon>
        <taxon>Malpighiales</taxon>
        <taxon>Salicaceae</taxon>
        <taxon>Saliceae</taxon>
        <taxon>Salix</taxon>
    </lineage>
</organism>
<evidence type="ECO:0000259" key="1">
    <source>
        <dbReference type="Pfam" id="PF00931"/>
    </source>
</evidence>
<protein>
    <recommendedName>
        <fullName evidence="1">NB-ARC domain-containing protein</fullName>
    </recommendedName>
</protein>
<gene>
    <name evidence="2" type="ORF">SVIM_LOCUS474992</name>
</gene>
<dbReference type="Gene3D" id="3.40.50.300">
    <property type="entry name" value="P-loop containing nucleotide triphosphate hydrolases"/>
    <property type="match status" value="1"/>
</dbReference>
<dbReference type="Pfam" id="PF00931">
    <property type="entry name" value="NB-ARC"/>
    <property type="match status" value="1"/>
</dbReference>
<proteinExistence type="predicted"/>
<reference evidence="2" key="1">
    <citation type="submission" date="2019-03" db="EMBL/GenBank/DDBJ databases">
        <authorList>
            <person name="Mank J."/>
            <person name="Almeida P."/>
        </authorList>
    </citation>
    <scope>NUCLEOTIDE SEQUENCE</scope>
    <source>
        <strain evidence="2">78183</strain>
    </source>
</reference>
<name>A0A6N2NJX9_SALVM</name>
<evidence type="ECO:0000313" key="2">
    <source>
        <dbReference type="EMBL" id="VFU62767.1"/>
    </source>
</evidence>
<dbReference type="InterPro" id="IPR002182">
    <property type="entry name" value="NB-ARC"/>
</dbReference>